<gene>
    <name evidence="2" type="ORF">PSNMU_V1.4_AUG-EV-PASAV3_0029390</name>
</gene>
<proteinExistence type="predicted"/>
<dbReference type="EMBL" id="CAACVS010000082">
    <property type="protein sequence ID" value="VEU36263.1"/>
    <property type="molecule type" value="Genomic_DNA"/>
</dbReference>
<evidence type="ECO:0000313" key="2">
    <source>
        <dbReference type="EMBL" id="VEU36263.1"/>
    </source>
</evidence>
<evidence type="ECO:0000256" key="1">
    <source>
        <dbReference type="SAM" id="MobiDB-lite"/>
    </source>
</evidence>
<dbReference type="Proteomes" id="UP000291116">
    <property type="component" value="Unassembled WGS sequence"/>
</dbReference>
<feature type="region of interest" description="Disordered" evidence="1">
    <location>
        <begin position="124"/>
        <end position="151"/>
    </location>
</feature>
<keyword evidence="3" id="KW-1185">Reference proteome</keyword>
<evidence type="ECO:0000313" key="3">
    <source>
        <dbReference type="Proteomes" id="UP000291116"/>
    </source>
</evidence>
<organism evidence="2 3">
    <name type="scientific">Pseudo-nitzschia multistriata</name>
    <dbReference type="NCBI Taxonomy" id="183589"/>
    <lineage>
        <taxon>Eukaryota</taxon>
        <taxon>Sar</taxon>
        <taxon>Stramenopiles</taxon>
        <taxon>Ochrophyta</taxon>
        <taxon>Bacillariophyta</taxon>
        <taxon>Bacillariophyceae</taxon>
        <taxon>Bacillariophycidae</taxon>
        <taxon>Bacillariales</taxon>
        <taxon>Bacillariaceae</taxon>
        <taxon>Pseudo-nitzschia</taxon>
    </lineage>
</organism>
<accession>A0A448Z2H3</accession>
<sequence>MNVVEAGSPLRPLVLEAVGNRPQPQRRVPDEEELAAAAAAAPPVPREVLWVRARAVGDTEPALAAPVDQVGDGAQVLCQLPVPPDPRRSRFVAVAVVSRVQAVHDLLRPDVPVLPDQPVDRLVLPEPLDPRRQNDQLPAVGDRHPRPVDGLVAEPGRVKLVRIEVDDHLGRRPIQHGEIGGHAQLAGPPIALDGVPDKDPPEAPVWGHHRQNVPQVQLGLQKVLAGPVQYGPQGVVGPAHHVLHPVDGADEVGEVDRLQAAHPHEEVLVEVGHAHDLVRDDLPDRNDQGRWCLLFAPPVERETLLPDGPVQLRRPRPVDHPVGGLPDHRSRDVPDGHHVLPPVVHQKGTAALCVREARELRAVHGLDLFAGHGGVGPQRRHNLELLRRREPRGGRSGRSGGRRYAPVVPRDHLRDFPRLGMEPREIRGEQKDVVPLPQLVQKGVQSLAQPVVADPVGAGRVGKDFARQRVESRGVFCGVCAGHRGCVVVVVFVLVVGFVNC</sequence>
<protein>
    <submittedName>
        <fullName evidence="2">Uncharacterized protein</fullName>
    </submittedName>
</protein>
<name>A0A448Z2H3_9STRA</name>
<reference evidence="2 3" key="1">
    <citation type="submission" date="2019-01" db="EMBL/GenBank/DDBJ databases">
        <authorList>
            <person name="Ferrante I. M."/>
        </authorList>
    </citation>
    <scope>NUCLEOTIDE SEQUENCE [LARGE SCALE GENOMIC DNA]</scope>
    <source>
        <strain evidence="2 3">B856</strain>
    </source>
</reference>
<dbReference type="AlphaFoldDB" id="A0A448Z2H3"/>
<feature type="region of interest" description="Disordered" evidence="1">
    <location>
        <begin position="305"/>
        <end position="324"/>
    </location>
</feature>